<evidence type="ECO:0000256" key="7">
    <source>
        <dbReference type="ARBA" id="ARBA00023004"/>
    </source>
</evidence>
<keyword evidence="4" id="KW-0479">Metal-binding</keyword>
<comment type="cofactor">
    <cofactor evidence="1">
        <name>heme b</name>
        <dbReference type="ChEBI" id="CHEBI:60344"/>
    </cofactor>
</comment>
<evidence type="ECO:0000313" key="12">
    <source>
        <dbReference type="EMBL" id="KAK0642165.1"/>
    </source>
</evidence>
<evidence type="ECO:0000256" key="4">
    <source>
        <dbReference type="ARBA" id="ARBA00022723"/>
    </source>
</evidence>
<evidence type="ECO:0000256" key="6">
    <source>
        <dbReference type="ARBA" id="ARBA00023002"/>
    </source>
</evidence>
<dbReference type="NCBIfam" id="TIGR01413">
    <property type="entry name" value="Dyp_perox_fam"/>
    <property type="match status" value="1"/>
</dbReference>
<keyword evidence="2" id="KW-0575">Peroxidase</keyword>
<evidence type="ECO:0000256" key="8">
    <source>
        <dbReference type="ARBA" id="ARBA00025737"/>
    </source>
</evidence>
<dbReference type="GO" id="GO:0005829">
    <property type="term" value="C:cytosol"/>
    <property type="evidence" value="ECO:0007669"/>
    <property type="project" value="TreeGrafter"/>
</dbReference>
<dbReference type="InterPro" id="IPR011008">
    <property type="entry name" value="Dimeric_a/b-barrel"/>
</dbReference>
<name>A0AA39Y037_9PEZI</name>
<dbReference type="Pfam" id="PF21105">
    <property type="entry name" value="DyP_N"/>
    <property type="match status" value="1"/>
</dbReference>
<dbReference type="AlphaFoldDB" id="A0AA39Y037"/>
<evidence type="ECO:0000256" key="2">
    <source>
        <dbReference type="ARBA" id="ARBA00022559"/>
    </source>
</evidence>
<gene>
    <name evidence="12" type="ORF">B0T16DRAFT_449408</name>
</gene>
<reference evidence="12" key="1">
    <citation type="submission" date="2023-06" db="EMBL/GenBank/DDBJ databases">
        <title>Genome-scale phylogeny and comparative genomics of the fungal order Sordariales.</title>
        <authorList>
            <consortium name="Lawrence Berkeley National Laboratory"/>
            <person name="Hensen N."/>
            <person name="Bonometti L."/>
            <person name="Westerberg I."/>
            <person name="Brannstrom I.O."/>
            <person name="Guillou S."/>
            <person name="Cros-Aarteil S."/>
            <person name="Calhoun S."/>
            <person name="Haridas S."/>
            <person name="Kuo A."/>
            <person name="Mondo S."/>
            <person name="Pangilinan J."/>
            <person name="Riley R."/>
            <person name="Labutti K."/>
            <person name="Andreopoulos B."/>
            <person name="Lipzen A."/>
            <person name="Chen C."/>
            <person name="Yanf M."/>
            <person name="Daum C."/>
            <person name="Ng V."/>
            <person name="Clum A."/>
            <person name="Steindorff A."/>
            <person name="Ohm R."/>
            <person name="Martin F."/>
            <person name="Silar P."/>
            <person name="Natvig D."/>
            <person name="Lalanne C."/>
            <person name="Gautier V."/>
            <person name="Ament-Velasquez S.L."/>
            <person name="Kruys A."/>
            <person name="Hutchinson M.I."/>
            <person name="Powell A.J."/>
            <person name="Barry K."/>
            <person name="Miller A.N."/>
            <person name="Grigoriev I.V."/>
            <person name="Debuchy R."/>
            <person name="Gladieux P."/>
            <person name="Thoren M.H."/>
            <person name="Johannesson H."/>
        </authorList>
    </citation>
    <scope>NUCLEOTIDE SEQUENCE</scope>
    <source>
        <strain evidence="12">SMH2532-1</strain>
    </source>
</reference>
<dbReference type="Proteomes" id="UP001174936">
    <property type="component" value="Unassembled WGS sequence"/>
</dbReference>
<evidence type="ECO:0000256" key="5">
    <source>
        <dbReference type="ARBA" id="ARBA00022729"/>
    </source>
</evidence>
<accession>A0AA39Y037</accession>
<dbReference type="GO" id="GO:0020037">
    <property type="term" value="F:heme binding"/>
    <property type="evidence" value="ECO:0007669"/>
    <property type="project" value="InterPro"/>
</dbReference>
<dbReference type="SUPFAM" id="SSF54909">
    <property type="entry name" value="Dimeric alpha+beta barrel"/>
    <property type="match status" value="1"/>
</dbReference>
<keyword evidence="7" id="KW-0408">Iron</keyword>
<feature type="region of interest" description="Disordered" evidence="9">
    <location>
        <begin position="267"/>
        <end position="286"/>
    </location>
</feature>
<dbReference type="PANTHER" id="PTHR30521:SF4">
    <property type="entry name" value="DEFERROCHELATASE"/>
    <property type="match status" value="1"/>
</dbReference>
<dbReference type="PANTHER" id="PTHR30521">
    <property type="entry name" value="DEFERROCHELATASE/PEROXIDASE"/>
    <property type="match status" value="1"/>
</dbReference>
<dbReference type="InterPro" id="IPR049509">
    <property type="entry name" value="DyP_N"/>
</dbReference>
<evidence type="ECO:0008006" key="14">
    <source>
        <dbReference type="Google" id="ProtNLM"/>
    </source>
</evidence>
<dbReference type="Pfam" id="PF20628">
    <property type="entry name" value="Dyp_perox_C"/>
    <property type="match status" value="1"/>
</dbReference>
<evidence type="ECO:0000259" key="11">
    <source>
        <dbReference type="Pfam" id="PF21105"/>
    </source>
</evidence>
<keyword evidence="6" id="KW-0560">Oxidoreductase</keyword>
<feature type="domain" description="Dyp-type peroxidase C-terminal" evidence="10">
    <location>
        <begin position="285"/>
        <end position="435"/>
    </location>
</feature>
<evidence type="ECO:0000256" key="9">
    <source>
        <dbReference type="SAM" id="MobiDB-lite"/>
    </source>
</evidence>
<organism evidence="12 13">
    <name type="scientific">Cercophora newfieldiana</name>
    <dbReference type="NCBI Taxonomy" id="92897"/>
    <lineage>
        <taxon>Eukaryota</taxon>
        <taxon>Fungi</taxon>
        <taxon>Dikarya</taxon>
        <taxon>Ascomycota</taxon>
        <taxon>Pezizomycotina</taxon>
        <taxon>Sordariomycetes</taxon>
        <taxon>Sordariomycetidae</taxon>
        <taxon>Sordariales</taxon>
        <taxon>Lasiosphaeriaceae</taxon>
        <taxon>Cercophora</taxon>
    </lineage>
</organism>
<dbReference type="PROSITE" id="PS51404">
    <property type="entry name" value="DYP_PEROXIDASE"/>
    <property type="match status" value="1"/>
</dbReference>
<feature type="domain" description="DyP dimeric alpha+beta barrel" evidence="11">
    <location>
        <begin position="16"/>
        <end position="192"/>
    </location>
</feature>
<keyword evidence="13" id="KW-1185">Reference proteome</keyword>
<keyword evidence="5" id="KW-0732">Signal</keyword>
<feature type="region of interest" description="Disordered" evidence="9">
    <location>
        <begin position="335"/>
        <end position="388"/>
    </location>
</feature>
<dbReference type="InterPro" id="IPR048328">
    <property type="entry name" value="Dyp_perox_C"/>
</dbReference>
<proteinExistence type="inferred from homology"/>
<comment type="caution">
    <text evidence="12">The sequence shown here is derived from an EMBL/GenBank/DDBJ whole genome shotgun (WGS) entry which is preliminary data.</text>
</comment>
<dbReference type="GO" id="GO:0004601">
    <property type="term" value="F:peroxidase activity"/>
    <property type="evidence" value="ECO:0007669"/>
    <property type="project" value="UniProtKB-KW"/>
</dbReference>
<protein>
    <recommendedName>
        <fullName evidence="14">Dyp-type peroxidase</fullName>
    </recommendedName>
</protein>
<dbReference type="EMBL" id="JAULSV010000006">
    <property type="protein sequence ID" value="KAK0642165.1"/>
    <property type="molecule type" value="Genomic_DNA"/>
</dbReference>
<sequence>MRLFRALRAAAPNLSEIQGDLFSRGFPKFYETYYFFSIQRPGDFSKALPKLVDGKHISSLAAVLGQWKDLDKPLNESTKEKTVTQLSNALIGFSVFGLKEIERGIQSLGKGPALVGLGETESGKYSLEKSDPAFYTGMKKDGPKSLFDPPVTRWDPLFQANIHGVLKVAGSDKDQVESRLKQLKEALGYDSGVIVDIPARSPPTDALSRVDGAAEKRSERLAWGREHFGFRDGISQPLMRDIDSDDACKTNNFMVTPQDAIIVPQDGKAWGHTSDTPPGDPSRRPPWMKDGSFLVFRKLEQHVKRFNTLLEKHKSVGCKDPEQLAAKLMGRWKDGTPIADGEPRNPVEPANSAPVNLLASNNFPAPSTKKDSRTVCSPGAHILKTNPRTPAWSSSRILRHGIPYGTPFIDKDEPRGLLFACYQSSIDMGFRKLQQWANSRTFGEGASSLAPGIDPIIGQSKETAEGGQVKKEDAMRVWKDDKGADFWGKRTEEEGLGPHEPVVTMKGGEYFFVPSLAALRGVLGT</sequence>
<comment type="similarity">
    <text evidence="8">Belongs to the DyP-type peroxidase family.</text>
</comment>
<dbReference type="InterPro" id="IPR006314">
    <property type="entry name" value="Dyp_peroxidase"/>
</dbReference>
<evidence type="ECO:0000256" key="1">
    <source>
        <dbReference type="ARBA" id="ARBA00001970"/>
    </source>
</evidence>
<keyword evidence="3" id="KW-0349">Heme</keyword>
<evidence type="ECO:0000256" key="3">
    <source>
        <dbReference type="ARBA" id="ARBA00022617"/>
    </source>
</evidence>
<dbReference type="GO" id="GO:0046872">
    <property type="term" value="F:metal ion binding"/>
    <property type="evidence" value="ECO:0007669"/>
    <property type="project" value="UniProtKB-KW"/>
</dbReference>
<evidence type="ECO:0000259" key="10">
    <source>
        <dbReference type="Pfam" id="PF20628"/>
    </source>
</evidence>
<evidence type="ECO:0000313" key="13">
    <source>
        <dbReference type="Proteomes" id="UP001174936"/>
    </source>
</evidence>